<feature type="region of interest" description="Disordered" evidence="1">
    <location>
        <begin position="1"/>
        <end position="73"/>
    </location>
</feature>
<reference evidence="2 3" key="1">
    <citation type="journal article" date="2014" name="Genome Announc.">
        <title>Trypanosoma cruzi Clone Dm28c Draft Genome Sequence.</title>
        <authorList>
            <person name="Grisard E.C."/>
            <person name="Teixeira S.M."/>
            <person name="de Almeida L.G."/>
            <person name="Stoco P.H."/>
            <person name="Gerber A.L."/>
            <person name="Talavera-Lopez C."/>
            <person name="Lima O.C."/>
            <person name="Andersson B."/>
            <person name="de Vasconcelos A.T."/>
        </authorList>
    </citation>
    <scope>NUCLEOTIDE SEQUENCE [LARGE SCALE GENOMIC DNA]</scope>
    <source>
        <strain evidence="2 3">Dm28c</strain>
    </source>
</reference>
<evidence type="ECO:0000313" key="2">
    <source>
        <dbReference type="EMBL" id="ESS64128.1"/>
    </source>
</evidence>
<organism evidence="2 3">
    <name type="scientific">Trypanosoma cruzi Dm28c</name>
    <dbReference type="NCBI Taxonomy" id="1416333"/>
    <lineage>
        <taxon>Eukaryota</taxon>
        <taxon>Discoba</taxon>
        <taxon>Euglenozoa</taxon>
        <taxon>Kinetoplastea</taxon>
        <taxon>Metakinetoplastina</taxon>
        <taxon>Trypanosomatida</taxon>
        <taxon>Trypanosomatidae</taxon>
        <taxon>Trypanosoma</taxon>
        <taxon>Schizotrypanum</taxon>
    </lineage>
</organism>
<dbReference type="VEuPathDB" id="TriTrypDB:TCDM_07899"/>
<name>V5BI40_TRYCR</name>
<proteinExistence type="predicted"/>
<dbReference type="AlphaFoldDB" id="V5BI40"/>
<comment type="caution">
    <text evidence="2">The sequence shown here is derived from an EMBL/GenBank/DDBJ whole genome shotgun (WGS) entry which is preliminary data.</text>
</comment>
<dbReference type="EMBL" id="AYLP01000100">
    <property type="protein sequence ID" value="ESS64128.1"/>
    <property type="molecule type" value="Genomic_DNA"/>
</dbReference>
<dbReference type="Proteomes" id="UP000017861">
    <property type="component" value="Unassembled WGS sequence"/>
</dbReference>
<evidence type="ECO:0000313" key="3">
    <source>
        <dbReference type="Proteomes" id="UP000017861"/>
    </source>
</evidence>
<sequence length="73" mass="7882">MASGAGPCGISVACVGTSGREGREGREGGSPHLLFSFPPFPTAVKGRRKGETNKQKEKKRTKFYKGPEEGEKW</sequence>
<protein>
    <submittedName>
        <fullName evidence="2">Uncharacterized protein</fullName>
    </submittedName>
</protein>
<feature type="compositionally biased region" description="Basic and acidic residues" evidence="1">
    <location>
        <begin position="20"/>
        <end position="29"/>
    </location>
</feature>
<evidence type="ECO:0000256" key="1">
    <source>
        <dbReference type="SAM" id="MobiDB-lite"/>
    </source>
</evidence>
<accession>V5BI40</accession>
<gene>
    <name evidence="2" type="ORF">TCDM_07899</name>
</gene>